<evidence type="ECO:0000256" key="1">
    <source>
        <dbReference type="SAM" id="SignalP"/>
    </source>
</evidence>
<protein>
    <recommendedName>
        <fullName evidence="4">Aspartyl protease</fullName>
    </recommendedName>
</protein>
<evidence type="ECO:0008006" key="4">
    <source>
        <dbReference type="Google" id="ProtNLM"/>
    </source>
</evidence>
<feature type="chain" id="PRO_5009269412" description="Aspartyl protease" evidence="1">
    <location>
        <begin position="22"/>
        <end position="383"/>
    </location>
</feature>
<dbReference type="AlphaFoldDB" id="A0A1H2B1C9"/>
<keyword evidence="3" id="KW-1185">Reference proteome</keyword>
<feature type="signal peptide" evidence="1">
    <location>
        <begin position="1"/>
        <end position="21"/>
    </location>
</feature>
<reference evidence="2 3" key="1">
    <citation type="submission" date="2016-10" db="EMBL/GenBank/DDBJ databases">
        <authorList>
            <person name="de Groot N.N."/>
        </authorList>
    </citation>
    <scope>NUCLEOTIDE SEQUENCE [LARGE SCALE GENOMIC DNA]</scope>
    <source>
        <strain evidence="2 3">MP1X4</strain>
    </source>
</reference>
<proteinExistence type="predicted"/>
<evidence type="ECO:0000313" key="3">
    <source>
        <dbReference type="Proteomes" id="UP000199679"/>
    </source>
</evidence>
<keyword evidence="1" id="KW-0732">Signal</keyword>
<dbReference type="STRING" id="652787.SAMN05216490_3850"/>
<name>A0A1H2B1C9_MUCMA</name>
<dbReference type="PROSITE" id="PS51257">
    <property type="entry name" value="PROKAR_LIPOPROTEIN"/>
    <property type="match status" value="1"/>
</dbReference>
<accession>A0A1H2B1C9</accession>
<dbReference type="EMBL" id="LT629740">
    <property type="protein sequence ID" value="SDT51974.1"/>
    <property type="molecule type" value="Genomic_DNA"/>
</dbReference>
<organism evidence="2 3">
    <name type="scientific">Mucilaginibacter mallensis</name>
    <dbReference type="NCBI Taxonomy" id="652787"/>
    <lineage>
        <taxon>Bacteria</taxon>
        <taxon>Pseudomonadati</taxon>
        <taxon>Bacteroidota</taxon>
        <taxon>Sphingobacteriia</taxon>
        <taxon>Sphingobacteriales</taxon>
        <taxon>Sphingobacteriaceae</taxon>
        <taxon>Mucilaginibacter</taxon>
    </lineage>
</organism>
<dbReference type="OrthoDB" id="8061046at2"/>
<dbReference type="Proteomes" id="UP000199679">
    <property type="component" value="Chromosome I"/>
</dbReference>
<evidence type="ECO:0000313" key="2">
    <source>
        <dbReference type="EMBL" id="SDT51974.1"/>
    </source>
</evidence>
<dbReference type="RefSeq" id="WP_091376701.1">
    <property type="nucleotide sequence ID" value="NZ_LT629740.1"/>
</dbReference>
<gene>
    <name evidence="2" type="ORF">SAMN05216490_3850</name>
</gene>
<sequence length="383" mass="41465">MRKRYAAQNLLFISAAVVLFAITSCKKDRTTTNNNTPVTATPTKLGLYEEAQTDNDTVYREVFITVTQIGTLTVPDSLSDQVFDTGSGGMVIDAHYILPANMITSTGFNFTGDSTVVDGITITNQKHIIQYGDDNNSTATVSGNLCYASVTIGVTNGNIVVKRLPFYMYYKSVDNNGKALPPHEFDVFGANSGYDVTFPNNAFITSPFSYFDPGTGLTKGFKMAALGTANFSDQNEVPLTPDVITLGLTADDLSSASGFSMSQLTESPPYGYQPYIPATITYNGTIVNDASILFDTGTNADNYLEDPSLNSRNAVVLPTNAAVSVSTTSGFKYAYTVGKLDNLTYVENPQYSGVPVSIFSLNFFFDNEYMLDFTDHKLGVKSN</sequence>